<dbReference type="PRINTS" id="PR00035">
    <property type="entry name" value="HTHGNTR"/>
</dbReference>
<dbReference type="Proteomes" id="UP000291144">
    <property type="component" value="Unassembled WGS sequence"/>
</dbReference>
<dbReference type="InterPro" id="IPR036390">
    <property type="entry name" value="WH_DNA-bd_sf"/>
</dbReference>
<evidence type="ECO:0000313" key="5">
    <source>
        <dbReference type="EMBL" id="TCC66036.1"/>
    </source>
</evidence>
<evidence type="ECO:0000256" key="1">
    <source>
        <dbReference type="ARBA" id="ARBA00023015"/>
    </source>
</evidence>
<dbReference type="InterPro" id="IPR036388">
    <property type="entry name" value="WH-like_DNA-bd_sf"/>
</dbReference>
<gene>
    <name evidence="5" type="ORF">E0H73_03730</name>
</gene>
<dbReference type="SUPFAM" id="SSF48008">
    <property type="entry name" value="GntR ligand-binding domain-like"/>
    <property type="match status" value="1"/>
</dbReference>
<dbReference type="InterPro" id="IPR000524">
    <property type="entry name" value="Tscrpt_reg_HTH_GntR"/>
</dbReference>
<protein>
    <submittedName>
        <fullName evidence="5">GntR family transcriptional regulator</fullName>
    </submittedName>
</protein>
<dbReference type="PANTHER" id="PTHR43537:SF45">
    <property type="entry name" value="GNTR FAMILY REGULATORY PROTEIN"/>
    <property type="match status" value="1"/>
</dbReference>
<dbReference type="Pfam" id="PF07729">
    <property type="entry name" value="FCD"/>
    <property type="match status" value="1"/>
</dbReference>
<evidence type="ECO:0000256" key="2">
    <source>
        <dbReference type="ARBA" id="ARBA00023125"/>
    </source>
</evidence>
<dbReference type="PROSITE" id="PS50949">
    <property type="entry name" value="HTH_GNTR"/>
    <property type="match status" value="1"/>
</dbReference>
<keyword evidence="1" id="KW-0805">Transcription regulation</keyword>
<name>A0A4R0L2G1_9ACTN</name>
<dbReference type="Gene3D" id="1.10.10.10">
    <property type="entry name" value="Winged helix-like DNA-binding domain superfamily/Winged helix DNA-binding domain"/>
    <property type="match status" value="1"/>
</dbReference>
<dbReference type="SMART" id="SM00895">
    <property type="entry name" value="FCD"/>
    <property type="match status" value="1"/>
</dbReference>
<dbReference type="SUPFAM" id="SSF46785">
    <property type="entry name" value="Winged helix' DNA-binding domain"/>
    <property type="match status" value="1"/>
</dbReference>
<sequence>MHHPQIACNLSPSMAEKLRRAVEPVNGLHAIWSGCTVTPTMDESTTPIRAADNGHAADEAYRLIREQILTGRRDGGEWLREGELADAFGVSRTPIREALRRLTAEGLVRYERNRGVQVQVWSVRDLDEIFSLRSVLEPWGCRLAATSGRADLTMLAELADAMDRVAPDGHPTDVDRLTELNNRFHRAILEAADNTRLTAVISSIVQVPLVWRTFTRYSPEALRRSLAHHHELVAALTAADPDWAESVMRGHVRAAWNTLTATDHR</sequence>
<comment type="caution">
    <text evidence="5">The sequence shown here is derived from an EMBL/GenBank/DDBJ whole genome shotgun (WGS) entry which is preliminary data.</text>
</comment>
<dbReference type="PANTHER" id="PTHR43537">
    <property type="entry name" value="TRANSCRIPTIONAL REGULATOR, GNTR FAMILY"/>
    <property type="match status" value="1"/>
</dbReference>
<dbReference type="GO" id="GO:0003677">
    <property type="term" value="F:DNA binding"/>
    <property type="evidence" value="ECO:0007669"/>
    <property type="project" value="UniProtKB-KW"/>
</dbReference>
<feature type="domain" description="HTH gntR-type" evidence="4">
    <location>
        <begin position="54"/>
        <end position="121"/>
    </location>
</feature>
<dbReference type="SMART" id="SM00345">
    <property type="entry name" value="HTH_GNTR"/>
    <property type="match status" value="1"/>
</dbReference>
<evidence type="ECO:0000259" key="4">
    <source>
        <dbReference type="PROSITE" id="PS50949"/>
    </source>
</evidence>
<keyword evidence="2" id="KW-0238">DNA-binding</keyword>
<dbReference type="Pfam" id="PF00392">
    <property type="entry name" value="GntR"/>
    <property type="match status" value="1"/>
</dbReference>
<keyword evidence="3" id="KW-0804">Transcription</keyword>
<keyword evidence="6" id="KW-1185">Reference proteome</keyword>
<dbReference type="AlphaFoldDB" id="A0A4R0L2G1"/>
<dbReference type="InterPro" id="IPR008920">
    <property type="entry name" value="TF_FadR/GntR_C"/>
</dbReference>
<dbReference type="GO" id="GO:0003700">
    <property type="term" value="F:DNA-binding transcription factor activity"/>
    <property type="evidence" value="ECO:0007669"/>
    <property type="project" value="InterPro"/>
</dbReference>
<proteinExistence type="predicted"/>
<dbReference type="InterPro" id="IPR011711">
    <property type="entry name" value="GntR_C"/>
</dbReference>
<dbReference type="Gene3D" id="1.20.120.530">
    <property type="entry name" value="GntR ligand-binding domain-like"/>
    <property type="match status" value="1"/>
</dbReference>
<dbReference type="EMBL" id="SJKB01000001">
    <property type="protein sequence ID" value="TCC66036.1"/>
    <property type="molecule type" value="Genomic_DNA"/>
</dbReference>
<organism evidence="5 6">
    <name type="scientific">Kribbella pittospori</name>
    <dbReference type="NCBI Taxonomy" id="722689"/>
    <lineage>
        <taxon>Bacteria</taxon>
        <taxon>Bacillati</taxon>
        <taxon>Actinomycetota</taxon>
        <taxon>Actinomycetes</taxon>
        <taxon>Propionibacteriales</taxon>
        <taxon>Kribbellaceae</taxon>
        <taxon>Kribbella</taxon>
    </lineage>
</organism>
<dbReference type="CDD" id="cd07377">
    <property type="entry name" value="WHTH_GntR"/>
    <property type="match status" value="1"/>
</dbReference>
<accession>A0A4R0L2G1</accession>
<reference evidence="5 6" key="1">
    <citation type="submission" date="2019-02" db="EMBL/GenBank/DDBJ databases">
        <title>Kribbella capetownensis sp. nov. and Kribbella speibonae sp. nov., isolated from soil.</title>
        <authorList>
            <person name="Curtis S.M."/>
            <person name="Norton I."/>
            <person name="Everest G.J."/>
            <person name="Meyers P.R."/>
        </authorList>
    </citation>
    <scope>NUCLEOTIDE SEQUENCE [LARGE SCALE GENOMIC DNA]</scope>
    <source>
        <strain evidence="5 6">NRRL B-24813</strain>
    </source>
</reference>
<evidence type="ECO:0000256" key="3">
    <source>
        <dbReference type="ARBA" id="ARBA00023163"/>
    </source>
</evidence>
<evidence type="ECO:0000313" key="6">
    <source>
        <dbReference type="Proteomes" id="UP000291144"/>
    </source>
</evidence>
<dbReference type="OrthoDB" id="8663149at2"/>